<evidence type="ECO:0000313" key="2">
    <source>
        <dbReference type="Proteomes" id="UP000632766"/>
    </source>
</evidence>
<evidence type="ECO:0000313" key="1">
    <source>
        <dbReference type="EMBL" id="MBH8562835.1"/>
    </source>
</evidence>
<keyword evidence="2" id="KW-1185">Reference proteome</keyword>
<dbReference type="Proteomes" id="UP000632766">
    <property type="component" value="Unassembled WGS sequence"/>
</dbReference>
<dbReference type="AlphaFoldDB" id="A0A8J7HT42"/>
<sequence>MTYRFTILYDSAVKNCLPHVLFVSLNQGLVYVLRSQVQLLLGQIDMLVSEN</sequence>
<proteinExistence type="predicted"/>
<dbReference type="EMBL" id="JAECZC010000016">
    <property type="protein sequence ID" value="MBH8562835.1"/>
    <property type="molecule type" value="Genomic_DNA"/>
</dbReference>
<gene>
    <name evidence="1" type="ORF">I8748_11695</name>
</gene>
<protein>
    <submittedName>
        <fullName evidence="1">Uncharacterized protein</fullName>
    </submittedName>
</protein>
<reference evidence="1 2" key="1">
    <citation type="journal article" date="2021" name="Int. J. Syst. Evol. Microbiol.">
        <title>Amazonocrinis nigriterrae gen. nov., sp. nov., Atlanticothrix silvestris gen. nov., sp. nov. and Dendronalium phyllosphericum gen. nov., sp. nov., nostocacean cyanobacteria from Brazilian environments.</title>
        <authorList>
            <person name="Alvarenga D.O."/>
            <person name="Andreote A.P.D."/>
            <person name="Branco L.H.Z."/>
            <person name="Delbaje E."/>
            <person name="Cruz R.B."/>
            <person name="Varani A.M."/>
            <person name="Fiore M.F."/>
        </authorList>
    </citation>
    <scope>NUCLEOTIDE SEQUENCE [LARGE SCALE GENOMIC DNA]</scope>
    <source>
        <strain evidence="1 2">CENA67</strain>
    </source>
</reference>
<name>A0A8J7HT42_9NOST</name>
<accession>A0A8J7HT42</accession>
<organism evidence="1 2">
    <name type="scientific">Amazonocrinis nigriterrae CENA67</name>
    <dbReference type="NCBI Taxonomy" id="2794033"/>
    <lineage>
        <taxon>Bacteria</taxon>
        <taxon>Bacillati</taxon>
        <taxon>Cyanobacteriota</taxon>
        <taxon>Cyanophyceae</taxon>
        <taxon>Nostocales</taxon>
        <taxon>Nostocaceae</taxon>
        <taxon>Amazonocrinis</taxon>
        <taxon>Amazonocrinis nigriterrae</taxon>
    </lineage>
</organism>
<comment type="caution">
    <text evidence="1">The sequence shown here is derived from an EMBL/GenBank/DDBJ whole genome shotgun (WGS) entry which is preliminary data.</text>
</comment>
<dbReference type="RefSeq" id="WP_198124734.1">
    <property type="nucleotide sequence ID" value="NZ_JAECZC010000016.1"/>
</dbReference>